<dbReference type="SUPFAM" id="SSF51351">
    <property type="entry name" value="Triosephosphate isomerase (TIM)"/>
    <property type="match status" value="1"/>
</dbReference>
<dbReference type="UniPathway" id="UPA00109">
    <property type="reaction ID" value="UER00189"/>
</dbReference>
<dbReference type="UniPathway" id="UPA00138"/>
<dbReference type="GO" id="GO:0006094">
    <property type="term" value="P:gluconeogenesis"/>
    <property type="evidence" value="ECO:0007669"/>
    <property type="project" value="UniProtKB-UniPathway"/>
</dbReference>
<dbReference type="Pfam" id="PF00121">
    <property type="entry name" value="TIM"/>
    <property type="match status" value="1"/>
</dbReference>
<dbReference type="NCBIfam" id="NF000722">
    <property type="entry name" value="PRK00042.2-1"/>
    <property type="match status" value="1"/>
</dbReference>
<dbReference type="InterPro" id="IPR035990">
    <property type="entry name" value="TIM_sf"/>
</dbReference>
<comment type="subcellular location">
    <subcellularLocation>
        <location evidence="4">Cytoplasm</location>
    </subcellularLocation>
</comment>
<evidence type="ECO:0000313" key="6">
    <source>
        <dbReference type="Proteomes" id="UP000432089"/>
    </source>
</evidence>
<keyword evidence="4" id="KW-0324">Glycolysis</keyword>
<dbReference type="NCBIfam" id="TIGR00419">
    <property type="entry name" value="tim"/>
    <property type="match status" value="1"/>
</dbReference>
<dbReference type="AlphaFoldDB" id="A0A7V7PS27"/>
<dbReference type="CDD" id="cd00311">
    <property type="entry name" value="TIM"/>
    <property type="match status" value="1"/>
</dbReference>
<name>A0A7V7PS27_9HYPH</name>
<proteinExistence type="inferred from homology"/>
<organism evidence="5 6">
    <name type="scientific">Plantimonas leprariae</name>
    <dbReference type="NCBI Taxonomy" id="2615207"/>
    <lineage>
        <taxon>Bacteria</taxon>
        <taxon>Pseudomonadati</taxon>
        <taxon>Pseudomonadota</taxon>
        <taxon>Alphaproteobacteria</taxon>
        <taxon>Hyphomicrobiales</taxon>
        <taxon>Aurantimonadaceae</taxon>
        <taxon>Plantimonas</taxon>
    </lineage>
</organism>
<dbReference type="Gene3D" id="3.20.20.70">
    <property type="entry name" value="Aldolase class I"/>
    <property type="match status" value="1"/>
</dbReference>
<dbReference type="PROSITE" id="PS51440">
    <property type="entry name" value="TIM_2"/>
    <property type="match status" value="1"/>
</dbReference>
<protein>
    <recommendedName>
        <fullName evidence="4">Triosephosphate isomerase</fullName>
        <ecNumber evidence="4">5.3.1.1</ecNumber>
    </recommendedName>
</protein>
<comment type="catalytic activity">
    <reaction evidence="1">
        <text>L-erythrulose 1-phosphate = D-erythrulose 4-phosphate</text>
        <dbReference type="Rhea" id="RHEA:49588"/>
        <dbReference type="ChEBI" id="CHEBI:58002"/>
        <dbReference type="ChEBI" id="CHEBI:90796"/>
        <dbReference type="EC" id="5.3.1.33"/>
    </reaction>
</comment>
<dbReference type="Proteomes" id="UP000432089">
    <property type="component" value="Unassembled WGS sequence"/>
</dbReference>
<dbReference type="GO" id="GO:0005829">
    <property type="term" value="C:cytosol"/>
    <property type="evidence" value="ECO:0007669"/>
    <property type="project" value="TreeGrafter"/>
</dbReference>
<sequence length="257" mass="27827">MMVKRPWIGTNWKMNKTFAEADEFCRVLGGSEFADCEKAQLFAIPTALAVSRVSEALKGTNVLVGTQNIHWEDAGQFTGEISAPQAKDAGAKMALIGHSERREMFGETDETVSLKAAAAVRQGLVALVCIGDTIDEFNDGRTAEVLRRQTEIALSKIDWTGAETPQVLVAYEPVWSIGVRGVPAEPDFVEERHAEIKQLFRSAVGRDLPLLYGGSVNPQNAVDLATREPVDGLFIGRSAWNASGLVGIVRDVTNALA</sequence>
<dbReference type="PANTHER" id="PTHR21139">
    <property type="entry name" value="TRIOSEPHOSPHATE ISOMERASE"/>
    <property type="match status" value="1"/>
</dbReference>
<keyword evidence="3 4" id="KW-0413">Isomerase</keyword>
<comment type="pathway">
    <text evidence="2">Carbohydrate metabolism.</text>
</comment>
<comment type="pathway">
    <text evidence="4">Carbohydrate biosynthesis; gluconeogenesis.</text>
</comment>
<evidence type="ECO:0000256" key="2">
    <source>
        <dbReference type="ARBA" id="ARBA00005007"/>
    </source>
</evidence>
<dbReference type="EMBL" id="VZDO01000002">
    <property type="protein sequence ID" value="KAB0681868.1"/>
    <property type="molecule type" value="Genomic_DNA"/>
</dbReference>
<reference evidence="5 6" key="1">
    <citation type="submission" date="2019-09" db="EMBL/GenBank/DDBJ databases">
        <title>YIM 132180 draft genome.</title>
        <authorList>
            <person name="Zhang K."/>
        </authorList>
    </citation>
    <scope>NUCLEOTIDE SEQUENCE [LARGE SCALE GENOMIC DNA]</scope>
    <source>
        <strain evidence="5 6">YIM 132180</strain>
    </source>
</reference>
<dbReference type="InterPro" id="IPR013785">
    <property type="entry name" value="Aldolase_TIM"/>
</dbReference>
<dbReference type="GO" id="GO:0046166">
    <property type="term" value="P:glyceraldehyde-3-phosphate biosynthetic process"/>
    <property type="evidence" value="ECO:0007669"/>
    <property type="project" value="TreeGrafter"/>
</dbReference>
<comment type="pathway">
    <text evidence="4">Carbohydrate degradation; glycolysis; D-glyceraldehyde 3-phosphate from glycerone phosphate: step 1/1.</text>
</comment>
<evidence type="ECO:0000313" key="5">
    <source>
        <dbReference type="EMBL" id="KAB0681868.1"/>
    </source>
</evidence>
<dbReference type="PANTHER" id="PTHR21139:SF2">
    <property type="entry name" value="TRIOSEPHOSPHATE ISOMERASE"/>
    <property type="match status" value="1"/>
</dbReference>
<dbReference type="InterPro" id="IPR000652">
    <property type="entry name" value="Triosephosphate_isomerase"/>
</dbReference>
<keyword evidence="4" id="KW-0312">Gluconeogenesis</keyword>
<dbReference type="GO" id="GO:0019563">
    <property type="term" value="P:glycerol catabolic process"/>
    <property type="evidence" value="ECO:0007669"/>
    <property type="project" value="TreeGrafter"/>
</dbReference>
<dbReference type="GO" id="GO:0004807">
    <property type="term" value="F:triose-phosphate isomerase activity"/>
    <property type="evidence" value="ECO:0007669"/>
    <property type="project" value="UniProtKB-UniRule"/>
</dbReference>
<comment type="caution">
    <text evidence="5">The sequence shown here is derived from an EMBL/GenBank/DDBJ whole genome shotgun (WGS) entry which is preliminary data.</text>
</comment>
<accession>A0A7V7PS27</accession>
<keyword evidence="6" id="KW-1185">Reference proteome</keyword>
<dbReference type="EC" id="5.3.1.1" evidence="4"/>
<evidence type="ECO:0000256" key="3">
    <source>
        <dbReference type="ARBA" id="ARBA00023235"/>
    </source>
</evidence>
<gene>
    <name evidence="5" type="ORF">F6X38_03345</name>
</gene>
<comment type="catalytic activity">
    <reaction evidence="4">
        <text>D-glyceraldehyde 3-phosphate = dihydroxyacetone phosphate</text>
        <dbReference type="Rhea" id="RHEA:18585"/>
        <dbReference type="ChEBI" id="CHEBI:57642"/>
        <dbReference type="ChEBI" id="CHEBI:59776"/>
        <dbReference type="EC" id="5.3.1.1"/>
    </reaction>
</comment>
<comment type="similarity">
    <text evidence="4">Belongs to the triosephosphate isomerase family.</text>
</comment>
<evidence type="ECO:0000256" key="1">
    <source>
        <dbReference type="ARBA" id="ARBA00000148"/>
    </source>
</evidence>
<evidence type="ECO:0000256" key="4">
    <source>
        <dbReference type="RuleBase" id="RU363013"/>
    </source>
</evidence>
<dbReference type="GO" id="GO:0006096">
    <property type="term" value="P:glycolytic process"/>
    <property type="evidence" value="ECO:0007669"/>
    <property type="project" value="UniProtKB-UniRule"/>
</dbReference>
<keyword evidence="4" id="KW-0963">Cytoplasm</keyword>
<comment type="subunit">
    <text evidence="4">Homodimer.</text>
</comment>